<accession>W7QTQ5</accession>
<keyword evidence="2" id="KW-0689">Ribosomal protein</keyword>
<dbReference type="SUPFAM" id="SSF53850">
    <property type="entry name" value="Periplasmic binding protein-like II"/>
    <property type="match status" value="1"/>
</dbReference>
<organism evidence="2 3">
    <name type="scientific">Catenovulum agarivorans DS-2</name>
    <dbReference type="NCBI Taxonomy" id="1328313"/>
    <lineage>
        <taxon>Bacteria</taxon>
        <taxon>Pseudomonadati</taxon>
        <taxon>Pseudomonadota</taxon>
        <taxon>Gammaproteobacteria</taxon>
        <taxon>Alteromonadales</taxon>
        <taxon>Alteromonadaceae</taxon>
        <taxon>Catenovulum</taxon>
    </lineage>
</organism>
<protein>
    <submittedName>
        <fullName evidence="2">50S ribosomal protein L15</fullName>
    </submittedName>
</protein>
<dbReference type="OrthoDB" id="6381786at2"/>
<name>W7QTQ5_9ALTE</name>
<dbReference type="AlphaFoldDB" id="W7QTQ5"/>
<gene>
    <name evidence="2" type="ORF">DS2_15519</name>
</gene>
<dbReference type="Proteomes" id="UP000019276">
    <property type="component" value="Unassembled WGS sequence"/>
</dbReference>
<dbReference type="GO" id="GO:0005840">
    <property type="term" value="C:ribosome"/>
    <property type="evidence" value="ECO:0007669"/>
    <property type="project" value="UniProtKB-KW"/>
</dbReference>
<evidence type="ECO:0000313" key="2">
    <source>
        <dbReference type="EMBL" id="EWH08810.1"/>
    </source>
</evidence>
<keyword evidence="1" id="KW-0732">Signal</keyword>
<evidence type="ECO:0000313" key="3">
    <source>
        <dbReference type="Proteomes" id="UP000019276"/>
    </source>
</evidence>
<reference evidence="2 3" key="1">
    <citation type="journal article" date="2014" name="Genome Announc.">
        <title>Draft Genome Sequence of the Agar-Degrading Bacterium Catenovulum sp. Strain DS-2, Isolated from Intestines of Haliotis diversicolor.</title>
        <authorList>
            <person name="Shan D."/>
            <person name="Li X."/>
            <person name="Gu Z."/>
            <person name="Wei G."/>
            <person name="Gao Z."/>
            <person name="Shao Z."/>
        </authorList>
    </citation>
    <scope>NUCLEOTIDE SEQUENCE [LARGE SCALE GENOMIC DNA]</scope>
    <source>
        <strain evidence="2 3">DS-2</strain>
    </source>
</reference>
<sequence>MKGNNFLMLFLRVTSVAMLCLLIAAKAFAFDLKVPKPSDPAHNHKIALLKLVVQHAPEHNINLVEIPTGNRRYQISLIDTGDLDLMWAPKNNELEQQMRAVQVALDQDVLGVTGLIVRKSDVGRFSALSNINQLKSLKAGVQKASVTRRILEAHNFTAVSTLRGSFAHMLDGGRFDYYLTPIFKAQTVVDRWAAQENIEDVMVHPDVLIKLPLTSYFYVRKDNQRLASIITDALHNAIESGDFEALLKQSHEYKAAEVYLNNQNQTIFDVTGSI</sequence>
<proteinExistence type="predicted"/>
<dbReference type="EMBL" id="ARZY01000036">
    <property type="protein sequence ID" value="EWH08810.1"/>
    <property type="molecule type" value="Genomic_DNA"/>
</dbReference>
<feature type="signal peptide" evidence="1">
    <location>
        <begin position="1"/>
        <end position="29"/>
    </location>
</feature>
<evidence type="ECO:0000256" key="1">
    <source>
        <dbReference type="SAM" id="SignalP"/>
    </source>
</evidence>
<comment type="caution">
    <text evidence="2">The sequence shown here is derived from an EMBL/GenBank/DDBJ whole genome shotgun (WGS) entry which is preliminary data.</text>
</comment>
<dbReference type="RefSeq" id="WP_035015762.1">
    <property type="nucleotide sequence ID" value="NZ_ARZY01000036.1"/>
</dbReference>
<dbReference type="eggNOG" id="COG0834">
    <property type="taxonomic scope" value="Bacteria"/>
</dbReference>
<keyword evidence="2" id="KW-0687">Ribonucleoprotein</keyword>
<feature type="chain" id="PRO_5004898546" evidence="1">
    <location>
        <begin position="30"/>
        <end position="274"/>
    </location>
</feature>
<dbReference type="STRING" id="1328313.DS2_15519"/>
<keyword evidence="3" id="KW-1185">Reference proteome</keyword>
<dbReference type="Gene3D" id="3.40.190.10">
    <property type="entry name" value="Periplasmic binding protein-like II"/>
    <property type="match status" value="2"/>
</dbReference>